<dbReference type="GO" id="GO:0006508">
    <property type="term" value="P:proteolysis"/>
    <property type="evidence" value="ECO:0007669"/>
    <property type="project" value="InterPro"/>
</dbReference>
<evidence type="ECO:0000313" key="2">
    <source>
        <dbReference type="EMBL" id="OON19320.1"/>
    </source>
</evidence>
<dbReference type="Proteomes" id="UP000243686">
    <property type="component" value="Unassembled WGS sequence"/>
</dbReference>
<evidence type="ECO:0000256" key="1">
    <source>
        <dbReference type="SAM" id="MobiDB-lite"/>
    </source>
</evidence>
<organism evidence="2 3">
    <name type="scientific">Opisthorchis viverrini</name>
    <name type="common">Southeast Asian liver fluke</name>
    <dbReference type="NCBI Taxonomy" id="6198"/>
    <lineage>
        <taxon>Eukaryota</taxon>
        <taxon>Metazoa</taxon>
        <taxon>Spiralia</taxon>
        <taxon>Lophotrochozoa</taxon>
        <taxon>Platyhelminthes</taxon>
        <taxon>Trematoda</taxon>
        <taxon>Digenea</taxon>
        <taxon>Opisthorchiida</taxon>
        <taxon>Opisthorchiata</taxon>
        <taxon>Opisthorchiidae</taxon>
        <taxon>Opisthorchis</taxon>
    </lineage>
</organism>
<name>A0A1S8WY12_OPIVI</name>
<dbReference type="EMBL" id="KV893414">
    <property type="protein sequence ID" value="OON19320.1"/>
    <property type="molecule type" value="Genomic_DNA"/>
</dbReference>
<proteinExistence type="predicted"/>
<dbReference type="GO" id="GO:0004190">
    <property type="term" value="F:aspartic-type endopeptidase activity"/>
    <property type="evidence" value="ECO:0007669"/>
    <property type="project" value="InterPro"/>
</dbReference>
<dbReference type="PROSITE" id="PS00141">
    <property type="entry name" value="ASP_PROTEASE"/>
    <property type="match status" value="1"/>
</dbReference>
<gene>
    <name evidence="2" type="ORF">X801_04812</name>
</gene>
<evidence type="ECO:0008006" key="4">
    <source>
        <dbReference type="Google" id="ProtNLM"/>
    </source>
</evidence>
<keyword evidence="3" id="KW-1185">Reference proteome</keyword>
<accession>A0A1S8WY12</accession>
<evidence type="ECO:0000313" key="3">
    <source>
        <dbReference type="Proteomes" id="UP000243686"/>
    </source>
</evidence>
<feature type="non-terminal residue" evidence="2">
    <location>
        <position position="271"/>
    </location>
</feature>
<sequence>MDQKDEFEPPVVLHAQKPSNSSISPDRTAPALRPPNVFFPGDDFIIWSFRARSYLKAVPVSQYGHQLDDSAARQLLSTGTQIEAPPATLWAILDDLFNIRQPTLLQLERFRERKQLPGESMDQILGSLKDLATNIYAVEDRIKIEELEPQRHALKISADPGPRQLPPGNRNNRPGSRMNCPCFSRFGRRAQRWGHKHIIRPISEPLPFCNSIPIISHISHSTPPLTISGYLAKRPGRFLVDTGVSCSLVGARKFWQWWSSADSQHEIFDSE</sequence>
<dbReference type="AlphaFoldDB" id="A0A1S8WY12"/>
<dbReference type="InterPro" id="IPR001969">
    <property type="entry name" value="Aspartic_peptidase_AS"/>
</dbReference>
<feature type="region of interest" description="Disordered" evidence="1">
    <location>
        <begin position="157"/>
        <end position="177"/>
    </location>
</feature>
<reference evidence="2 3" key="1">
    <citation type="submission" date="2015-03" db="EMBL/GenBank/DDBJ databases">
        <title>Draft genome of the nematode, Opisthorchis viverrini.</title>
        <authorList>
            <person name="Mitreva M."/>
        </authorList>
    </citation>
    <scope>NUCLEOTIDE SEQUENCE [LARGE SCALE GENOMIC DNA]</scope>
    <source>
        <strain evidence="2">Khon Kaen</strain>
    </source>
</reference>
<feature type="region of interest" description="Disordered" evidence="1">
    <location>
        <begin position="1"/>
        <end position="30"/>
    </location>
</feature>
<protein>
    <recommendedName>
        <fullName evidence="4">Peptidase A2 domain-containing protein</fullName>
    </recommendedName>
</protein>